<dbReference type="CTD" id="31252266"/>
<sequence>MYSFLYRSICPFFRTIVKPLLPERTRQKVFIFGSSWKTEIQNVAIPEVLPAYWNDDKIK</sequence>
<dbReference type="InterPro" id="IPR036865">
    <property type="entry name" value="CRAL-TRIO_dom_sf"/>
</dbReference>
<evidence type="ECO:0000313" key="1">
    <source>
        <dbReference type="EMBL" id="EJD73406.1"/>
    </source>
</evidence>
<gene>
    <name evidence="1" type="ORF">LOAG_19171</name>
</gene>
<reference evidence="1" key="1">
    <citation type="submission" date="2012-04" db="EMBL/GenBank/DDBJ databases">
        <title>The Genome Sequence of Loa loa.</title>
        <authorList>
            <consortium name="The Broad Institute Genome Sequencing Platform"/>
            <consortium name="Broad Institute Genome Sequencing Center for Infectious Disease"/>
            <person name="Nutman T.B."/>
            <person name="Fink D.L."/>
            <person name="Russ C."/>
            <person name="Young S."/>
            <person name="Zeng Q."/>
            <person name="Gargeya S."/>
            <person name="Alvarado L."/>
            <person name="Berlin A."/>
            <person name="Chapman S.B."/>
            <person name="Chen Z."/>
            <person name="Freedman E."/>
            <person name="Gellesch M."/>
            <person name="Goldberg J."/>
            <person name="Griggs A."/>
            <person name="Gujja S."/>
            <person name="Heilman E.R."/>
            <person name="Heiman D."/>
            <person name="Howarth C."/>
            <person name="Mehta T."/>
            <person name="Neiman D."/>
            <person name="Pearson M."/>
            <person name="Roberts A."/>
            <person name="Saif S."/>
            <person name="Shea T."/>
            <person name="Shenoy N."/>
            <person name="Sisk P."/>
            <person name="Stolte C."/>
            <person name="Sykes S."/>
            <person name="White J."/>
            <person name="Yandava C."/>
            <person name="Haas B."/>
            <person name="Henn M.R."/>
            <person name="Nusbaum C."/>
            <person name="Birren B."/>
        </authorList>
    </citation>
    <scope>NUCLEOTIDE SEQUENCE [LARGE SCALE GENOMIC DNA]</scope>
</reference>
<dbReference type="Gene3D" id="3.40.525.10">
    <property type="entry name" value="CRAL-TRIO lipid binding domain"/>
    <property type="match status" value="1"/>
</dbReference>
<proteinExistence type="predicted"/>
<dbReference type="AlphaFoldDB" id="A0A1S0UDA3"/>
<protein>
    <submittedName>
        <fullName evidence="1">Uncharacterized protein</fullName>
    </submittedName>
</protein>
<organism evidence="1">
    <name type="scientific">Loa loa</name>
    <name type="common">Eye worm</name>
    <name type="synonym">Filaria loa</name>
    <dbReference type="NCBI Taxonomy" id="7209"/>
    <lineage>
        <taxon>Eukaryota</taxon>
        <taxon>Metazoa</taxon>
        <taxon>Ecdysozoa</taxon>
        <taxon>Nematoda</taxon>
        <taxon>Chromadorea</taxon>
        <taxon>Rhabditida</taxon>
        <taxon>Spirurina</taxon>
        <taxon>Spiruromorpha</taxon>
        <taxon>Filarioidea</taxon>
        <taxon>Onchocercidae</taxon>
        <taxon>Loa</taxon>
    </lineage>
</organism>
<dbReference type="EMBL" id="JH714565">
    <property type="protein sequence ID" value="EJD73406.1"/>
    <property type="molecule type" value="Genomic_DNA"/>
</dbReference>
<dbReference type="GeneID" id="31252266"/>
<accession>A0A1S0UDA3</accession>
<dbReference type="SUPFAM" id="SSF52087">
    <property type="entry name" value="CRAL/TRIO domain"/>
    <property type="match status" value="1"/>
</dbReference>
<feature type="non-terminal residue" evidence="1">
    <location>
        <position position="59"/>
    </location>
</feature>
<name>A0A1S0UDA3_LOALO</name>
<dbReference type="RefSeq" id="XP_020304368.1">
    <property type="nucleotide sequence ID" value="XM_020451825.1"/>
</dbReference>
<dbReference type="OrthoDB" id="1434354at2759"/>
<dbReference type="KEGG" id="loa:LOAG_19171"/>
<dbReference type="InParanoid" id="A0A1S0UDA3"/>